<keyword evidence="7" id="KW-0406">Ion transport</keyword>
<dbReference type="RefSeq" id="WP_061787687.1">
    <property type="nucleotide sequence ID" value="NZ_LR134406.1"/>
</dbReference>
<keyword evidence="6 9" id="KW-1133">Transmembrane helix</keyword>
<feature type="transmembrane region" description="Helical" evidence="9">
    <location>
        <begin position="60"/>
        <end position="79"/>
    </location>
</feature>
<dbReference type="GO" id="GO:0008324">
    <property type="term" value="F:monoatomic cation transmembrane transporter activity"/>
    <property type="evidence" value="ECO:0007669"/>
    <property type="project" value="InterPro"/>
</dbReference>
<evidence type="ECO:0000259" key="10">
    <source>
        <dbReference type="PROSITE" id="PS51202"/>
    </source>
</evidence>
<dbReference type="GeneID" id="64408081"/>
<evidence type="ECO:0000256" key="5">
    <source>
        <dbReference type="ARBA" id="ARBA00022692"/>
    </source>
</evidence>
<evidence type="ECO:0000256" key="8">
    <source>
        <dbReference type="ARBA" id="ARBA00023136"/>
    </source>
</evidence>
<evidence type="ECO:0000256" key="3">
    <source>
        <dbReference type="ARBA" id="ARBA00022449"/>
    </source>
</evidence>
<sequence length="505" mass="53609">MSHHDMDMVVLIACGVLLAGVAAVRISSRSSMPGLLLYLGIGLGIGEAGLGIRFDDAQLAYNISALLVGLLLFDGGFTTRWAEFRPVASRAGLLGTVGVLVSVAVASSIAMLVLGVDLRTGILMAAMVSSTDAAAVFAILRRLPLRSKVRTTLEGESGFNDPPAIIIVTVVVSDAWNQMSVTGMLANGLFQLTAGALIGAAVAMVGQAFLHRISLPSAGLYPLATLAIALTAYSVAGVAGGSELLAAYIAGLWLGNQALPHHSTTEGFTESVSWLAQIGLFVMLGLLASPSQLPEAIIPALVIGSALTFVARPISVFACLTPFREKLRTQLFISWAGMRGALPIMLATIPLTHQLPGASHMFHVIFLLVVTFTLVQGPLLPKLAPWAGVLEQISPRELQFDSSPLEGINASLVQFRVPDTGRLVGMWVNDLRLPRGAVVSMIIRDKKILIPDRTLRLQGRDELLLAVESGLVERVQGRLALINEHGPLARWLASGRNRRRLLDGD</sequence>
<feature type="transmembrane region" description="Helical" evidence="9">
    <location>
        <begin position="91"/>
        <end position="116"/>
    </location>
</feature>
<dbReference type="PROSITE" id="PS51202">
    <property type="entry name" value="RCK_C"/>
    <property type="match status" value="1"/>
</dbReference>
<dbReference type="AlphaFoldDB" id="A0A448N1T0"/>
<dbReference type="Pfam" id="PF02080">
    <property type="entry name" value="TrkA_C"/>
    <property type="match status" value="1"/>
</dbReference>
<evidence type="ECO:0000256" key="6">
    <source>
        <dbReference type="ARBA" id="ARBA00022989"/>
    </source>
</evidence>
<name>A0A448N1T0_9ACTN</name>
<dbReference type="Pfam" id="PF00999">
    <property type="entry name" value="Na_H_Exchanger"/>
    <property type="match status" value="1"/>
</dbReference>
<keyword evidence="2" id="KW-0813">Transport</keyword>
<feature type="transmembrane region" description="Helical" evidence="9">
    <location>
        <begin position="272"/>
        <end position="290"/>
    </location>
</feature>
<evidence type="ECO:0000256" key="1">
    <source>
        <dbReference type="ARBA" id="ARBA00004651"/>
    </source>
</evidence>
<feature type="transmembrane region" description="Helical" evidence="9">
    <location>
        <begin position="36"/>
        <end position="54"/>
    </location>
</feature>
<organism evidence="11 12">
    <name type="scientific">Arachnia propionica</name>
    <dbReference type="NCBI Taxonomy" id="1750"/>
    <lineage>
        <taxon>Bacteria</taxon>
        <taxon>Bacillati</taxon>
        <taxon>Actinomycetota</taxon>
        <taxon>Actinomycetes</taxon>
        <taxon>Propionibacteriales</taxon>
        <taxon>Propionibacteriaceae</taxon>
        <taxon>Arachnia</taxon>
    </lineage>
</organism>
<keyword evidence="3" id="KW-0050">Antiport</keyword>
<feature type="transmembrane region" description="Helical" evidence="9">
    <location>
        <begin position="332"/>
        <end position="351"/>
    </location>
</feature>
<feature type="transmembrane region" description="Helical" evidence="9">
    <location>
        <begin position="357"/>
        <end position="375"/>
    </location>
</feature>
<evidence type="ECO:0000256" key="7">
    <source>
        <dbReference type="ARBA" id="ARBA00023065"/>
    </source>
</evidence>
<keyword evidence="5 9" id="KW-0812">Transmembrane</keyword>
<evidence type="ECO:0000313" key="11">
    <source>
        <dbReference type="EMBL" id="VEH71340.1"/>
    </source>
</evidence>
<evidence type="ECO:0000256" key="2">
    <source>
        <dbReference type="ARBA" id="ARBA00022448"/>
    </source>
</evidence>
<protein>
    <submittedName>
        <fullName evidence="11">Potassium/proton antiporter</fullName>
    </submittedName>
</protein>
<dbReference type="InterPro" id="IPR036721">
    <property type="entry name" value="RCK_C_sf"/>
</dbReference>
<feature type="transmembrane region" description="Helical" evidence="9">
    <location>
        <begin position="122"/>
        <end position="140"/>
    </location>
</feature>
<feature type="transmembrane region" description="Helical" evidence="9">
    <location>
        <begin position="6"/>
        <end position="24"/>
    </location>
</feature>
<accession>A0A448N1T0</accession>
<dbReference type="SUPFAM" id="SSF116726">
    <property type="entry name" value="TrkA C-terminal domain-like"/>
    <property type="match status" value="1"/>
</dbReference>
<dbReference type="GO" id="GO:0015297">
    <property type="term" value="F:antiporter activity"/>
    <property type="evidence" value="ECO:0007669"/>
    <property type="project" value="UniProtKB-KW"/>
</dbReference>
<gene>
    <name evidence="11" type="ORF">NCTC12967_02659</name>
</gene>
<comment type="subcellular location">
    <subcellularLocation>
        <location evidence="1">Cell membrane</location>
        <topology evidence="1">Multi-pass membrane protein</topology>
    </subcellularLocation>
</comment>
<feature type="transmembrane region" description="Helical" evidence="9">
    <location>
        <begin position="189"/>
        <end position="210"/>
    </location>
</feature>
<dbReference type="InterPro" id="IPR006037">
    <property type="entry name" value="RCK_C"/>
</dbReference>
<reference evidence="11 12" key="1">
    <citation type="submission" date="2018-12" db="EMBL/GenBank/DDBJ databases">
        <authorList>
            <consortium name="Pathogen Informatics"/>
        </authorList>
    </citation>
    <scope>NUCLEOTIDE SEQUENCE [LARGE SCALE GENOMIC DNA]</scope>
    <source>
        <strain evidence="11 12">NCTC12967</strain>
    </source>
</reference>
<dbReference type="NCBIfam" id="NF003715">
    <property type="entry name" value="PRK05326.1-2"/>
    <property type="match status" value="1"/>
</dbReference>
<dbReference type="InterPro" id="IPR038770">
    <property type="entry name" value="Na+/solute_symporter_sf"/>
</dbReference>
<dbReference type="GO" id="GO:0006813">
    <property type="term" value="P:potassium ion transport"/>
    <property type="evidence" value="ECO:0007669"/>
    <property type="project" value="InterPro"/>
</dbReference>
<dbReference type="PANTHER" id="PTHR32507:SF7">
    <property type="entry name" value="K(+)_H(+) ANTIPORTER NHAP2"/>
    <property type="match status" value="1"/>
</dbReference>
<dbReference type="EMBL" id="LR134406">
    <property type="protein sequence ID" value="VEH71340.1"/>
    <property type="molecule type" value="Genomic_DNA"/>
</dbReference>
<keyword evidence="12" id="KW-1185">Reference proteome</keyword>
<dbReference type="InterPro" id="IPR006153">
    <property type="entry name" value="Cation/H_exchanger_TM"/>
</dbReference>
<dbReference type="Gene3D" id="1.20.1530.20">
    <property type="match status" value="1"/>
</dbReference>
<feature type="transmembrane region" description="Helical" evidence="9">
    <location>
        <begin position="230"/>
        <end position="251"/>
    </location>
</feature>
<dbReference type="PANTHER" id="PTHR32507">
    <property type="entry name" value="NA(+)/H(+) ANTIPORTER 1"/>
    <property type="match status" value="1"/>
</dbReference>
<proteinExistence type="predicted"/>
<dbReference type="NCBIfam" id="NF003716">
    <property type="entry name" value="PRK05326.1-3"/>
    <property type="match status" value="1"/>
</dbReference>
<keyword evidence="8 9" id="KW-0472">Membrane</keyword>
<evidence type="ECO:0000256" key="9">
    <source>
        <dbReference type="SAM" id="Phobius"/>
    </source>
</evidence>
<dbReference type="GO" id="GO:0005886">
    <property type="term" value="C:plasma membrane"/>
    <property type="evidence" value="ECO:0007669"/>
    <property type="project" value="UniProtKB-SubCell"/>
</dbReference>
<feature type="domain" description="RCK C-terminal" evidence="10">
    <location>
        <begin position="400"/>
        <end position="481"/>
    </location>
</feature>
<dbReference type="GO" id="GO:1902600">
    <property type="term" value="P:proton transmembrane transport"/>
    <property type="evidence" value="ECO:0007669"/>
    <property type="project" value="InterPro"/>
</dbReference>
<evidence type="ECO:0000256" key="4">
    <source>
        <dbReference type="ARBA" id="ARBA00022475"/>
    </source>
</evidence>
<dbReference type="Gene3D" id="3.30.70.1450">
    <property type="entry name" value="Regulator of K+ conductance, C-terminal domain"/>
    <property type="match status" value="1"/>
</dbReference>
<dbReference type="Proteomes" id="UP000273044">
    <property type="component" value="Chromosome"/>
</dbReference>
<feature type="transmembrane region" description="Helical" evidence="9">
    <location>
        <begin position="296"/>
        <end position="320"/>
    </location>
</feature>
<evidence type="ECO:0000313" key="12">
    <source>
        <dbReference type="Proteomes" id="UP000273044"/>
    </source>
</evidence>
<keyword evidence="4" id="KW-1003">Cell membrane</keyword>